<feature type="compositionally biased region" description="Polar residues" evidence="1">
    <location>
        <begin position="714"/>
        <end position="741"/>
    </location>
</feature>
<name>A0A8C8FBP5_ONCTS</name>
<evidence type="ECO:0000313" key="2">
    <source>
        <dbReference type="Ensembl" id="ENSOTSP00005032695.2"/>
    </source>
</evidence>
<reference evidence="2" key="2">
    <citation type="submission" date="2025-09" db="UniProtKB">
        <authorList>
            <consortium name="Ensembl"/>
        </authorList>
    </citation>
    <scope>IDENTIFICATION</scope>
</reference>
<dbReference type="Ensembl" id="ENSOTST00005035448.2">
    <property type="protein sequence ID" value="ENSOTSP00005032695.2"/>
    <property type="gene ID" value="ENSOTSG00005015369.2"/>
</dbReference>
<feature type="region of interest" description="Disordered" evidence="1">
    <location>
        <begin position="696"/>
        <end position="750"/>
    </location>
</feature>
<feature type="compositionally biased region" description="Low complexity" evidence="1">
    <location>
        <begin position="699"/>
        <end position="713"/>
    </location>
</feature>
<gene>
    <name evidence="2" type="primary">CCDC157</name>
</gene>
<evidence type="ECO:0008006" key="4">
    <source>
        <dbReference type="Google" id="ProtNLM"/>
    </source>
</evidence>
<keyword evidence="3" id="KW-1185">Reference proteome</keyword>
<protein>
    <recommendedName>
        <fullName evidence="4">Coiled-coil domain containing 157</fullName>
    </recommendedName>
</protein>
<dbReference type="PANTHER" id="PTHR43696">
    <property type="entry name" value="COILED-COIL DOMAIN-CONTAINING PROTEIN 157"/>
    <property type="match status" value="1"/>
</dbReference>
<sequence>MTHLLGRQDCVESLRRDLIDLQGAVLDVFSRTGPVRFPSWKFPDKLSCNLDLVSLLEQYDFVDGEEEFNQHSHIVLLELVIDRLLLLLQSFNAHAEQLKLGQKREHIQQKGPCVSIGLVVRHYWNNLIQVGNLRACMKQDIQEVIKTPKCEENTTFSSESSLLNTKSDLCPQSPSIVSQHCTSRTAASTPLCLPQKILNGSLSCPTHRTASSIPSCLPLISTDTRNVSCQTVVSSLVPCDACAQVQSSLRETGDALVELCRSEGLPSSLQRLLVAVDDTLEQGRLTAGDVSQWSIEQRRDMGRVGKHLLEVRSTVQPLRNSLQAAEREREEFRAQLGRAQEELKRERATHQAGKKQLEQKLQEAQVSREETERRLQEEHEELRKGTVSLEDSNSKLKAGISLQKERLHKLECERDELHQEVKTMQVEEEARSKLEEKTQVLEAQLSTTQLLLDKEKSKYQNACRQQESLQAKQRSLLERVDALDQECEELQEQLGKSEDRQTDLQERLTHISEEKDQLETQLTQEQALCSELQQEKQRLESHVSELKDSVNQLRGEVQELAQRERLLVAFPELNPLPQGSPQSTGDVLGDMEQQLQANYVRIRVLEQENSTLHSSLVKLRDRAQLGASMVESKITCPSSCGFTQSLPDTPSESQLKPTPYVQHSPFQTSSAGLLKHGVRKKGADEGAVPMEMRPRDHLSTATSSLSAPSTTSLVHQQTLRLSPDTSAARTYTRIRQASRTRSVCMHQRKK</sequence>
<feature type="region of interest" description="Disordered" evidence="1">
    <location>
        <begin position="339"/>
        <end position="389"/>
    </location>
</feature>
<dbReference type="SUPFAM" id="SSF57997">
    <property type="entry name" value="Tropomyosin"/>
    <property type="match status" value="1"/>
</dbReference>
<reference evidence="2" key="1">
    <citation type="submission" date="2025-08" db="UniProtKB">
        <authorList>
            <consortium name="Ensembl"/>
        </authorList>
    </citation>
    <scope>IDENTIFICATION</scope>
</reference>
<feature type="compositionally biased region" description="Basic and acidic residues" evidence="1">
    <location>
        <begin position="339"/>
        <end position="384"/>
    </location>
</feature>
<proteinExistence type="predicted"/>
<dbReference type="Proteomes" id="UP000694402">
    <property type="component" value="Unassembled WGS sequence"/>
</dbReference>
<accession>A0A8C8FBP5</accession>
<organism evidence="2 3">
    <name type="scientific">Oncorhynchus tshawytscha</name>
    <name type="common">Chinook salmon</name>
    <name type="synonym">Salmo tshawytscha</name>
    <dbReference type="NCBI Taxonomy" id="74940"/>
    <lineage>
        <taxon>Eukaryota</taxon>
        <taxon>Metazoa</taxon>
        <taxon>Chordata</taxon>
        <taxon>Craniata</taxon>
        <taxon>Vertebrata</taxon>
        <taxon>Euteleostomi</taxon>
        <taxon>Actinopterygii</taxon>
        <taxon>Neopterygii</taxon>
        <taxon>Teleostei</taxon>
        <taxon>Protacanthopterygii</taxon>
        <taxon>Salmoniformes</taxon>
        <taxon>Salmonidae</taxon>
        <taxon>Salmoninae</taxon>
        <taxon>Oncorhynchus</taxon>
    </lineage>
</organism>
<dbReference type="InterPro" id="IPR029681">
    <property type="entry name" value="CCDC157"/>
</dbReference>
<evidence type="ECO:0000256" key="1">
    <source>
        <dbReference type="SAM" id="MobiDB-lite"/>
    </source>
</evidence>
<dbReference type="GeneTree" id="ENSGT00390000013684"/>
<dbReference type="AlphaFoldDB" id="A0A8C8FBP5"/>
<dbReference type="PANTHER" id="PTHR43696:SF9">
    <property type="entry name" value="COILED-COIL DOMAIN-CONTAINING PROTEIN 157"/>
    <property type="match status" value="1"/>
</dbReference>
<dbReference type="Gene3D" id="1.20.5.340">
    <property type="match status" value="1"/>
</dbReference>
<evidence type="ECO:0000313" key="3">
    <source>
        <dbReference type="Proteomes" id="UP000694402"/>
    </source>
</evidence>